<dbReference type="AlphaFoldDB" id="A0A9N9C5K3"/>
<comment type="similarity">
    <text evidence="2 10">Belongs to the mitochondrial carrier (TC 2.A.29) family.</text>
</comment>
<evidence type="ECO:0000313" key="11">
    <source>
        <dbReference type="EMBL" id="CAG8589983.1"/>
    </source>
</evidence>
<dbReference type="PROSITE" id="PS50920">
    <property type="entry name" value="SOLCAR"/>
    <property type="match status" value="3"/>
</dbReference>
<evidence type="ECO:0000313" key="12">
    <source>
        <dbReference type="Proteomes" id="UP000789739"/>
    </source>
</evidence>
<dbReference type="InterPro" id="IPR050567">
    <property type="entry name" value="Mitochondrial_Carrier"/>
</dbReference>
<keyword evidence="5" id="KW-0677">Repeat</keyword>
<dbReference type="OrthoDB" id="14252at2759"/>
<accession>A0A9N9C5K3</accession>
<proteinExistence type="inferred from homology"/>
<dbReference type="EMBL" id="CAJVPI010001025">
    <property type="protein sequence ID" value="CAG8589983.1"/>
    <property type="molecule type" value="Genomic_DNA"/>
</dbReference>
<evidence type="ECO:0000256" key="3">
    <source>
        <dbReference type="ARBA" id="ARBA00022448"/>
    </source>
</evidence>
<comment type="caution">
    <text evidence="11">The sequence shown here is derived from an EMBL/GenBank/DDBJ whole genome shotgun (WGS) entry which is preliminary data.</text>
</comment>
<evidence type="ECO:0000256" key="6">
    <source>
        <dbReference type="ARBA" id="ARBA00022989"/>
    </source>
</evidence>
<dbReference type="Pfam" id="PF00153">
    <property type="entry name" value="Mito_carr"/>
    <property type="match status" value="3"/>
</dbReference>
<dbReference type="GO" id="GO:0022857">
    <property type="term" value="F:transmembrane transporter activity"/>
    <property type="evidence" value="ECO:0007669"/>
    <property type="project" value="TreeGrafter"/>
</dbReference>
<protein>
    <submittedName>
        <fullName evidence="11">766_t:CDS:1</fullName>
    </submittedName>
</protein>
<evidence type="ECO:0000256" key="10">
    <source>
        <dbReference type="RuleBase" id="RU000488"/>
    </source>
</evidence>
<keyword evidence="12" id="KW-1185">Reference proteome</keyword>
<organism evidence="11 12">
    <name type="scientific">Paraglomus brasilianum</name>
    <dbReference type="NCBI Taxonomy" id="144538"/>
    <lineage>
        <taxon>Eukaryota</taxon>
        <taxon>Fungi</taxon>
        <taxon>Fungi incertae sedis</taxon>
        <taxon>Mucoromycota</taxon>
        <taxon>Glomeromycotina</taxon>
        <taxon>Glomeromycetes</taxon>
        <taxon>Paraglomerales</taxon>
        <taxon>Paraglomeraceae</taxon>
        <taxon>Paraglomus</taxon>
    </lineage>
</organism>
<dbReference type="Gene3D" id="1.50.40.10">
    <property type="entry name" value="Mitochondrial carrier domain"/>
    <property type="match status" value="2"/>
</dbReference>
<gene>
    <name evidence="11" type="ORF">PBRASI_LOCUS7073</name>
</gene>
<dbReference type="InterPro" id="IPR023395">
    <property type="entry name" value="MCP_dom_sf"/>
</dbReference>
<evidence type="ECO:0000256" key="5">
    <source>
        <dbReference type="ARBA" id="ARBA00022737"/>
    </source>
</evidence>
<evidence type="ECO:0000256" key="4">
    <source>
        <dbReference type="ARBA" id="ARBA00022692"/>
    </source>
</evidence>
<keyword evidence="6" id="KW-1133">Transmembrane helix</keyword>
<evidence type="ECO:0000256" key="8">
    <source>
        <dbReference type="ARBA" id="ARBA00023136"/>
    </source>
</evidence>
<evidence type="ECO:0000256" key="2">
    <source>
        <dbReference type="ARBA" id="ARBA00006375"/>
    </source>
</evidence>
<keyword evidence="8 9" id="KW-0472">Membrane</keyword>
<keyword evidence="4 9" id="KW-0812">Transmembrane</keyword>
<dbReference type="InterPro" id="IPR018108">
    <property type="entry name" value="MCP_transmembrane"/>
</dbReference>
<dbReference type="Proteomes" id="UP000789739">
    <property type="component" value="Unassembled WGS sequence"/>
</dbReference>
<evidence type="ECO:0000256" key="9">
    <source>
        <dbReference type="PROSITE-ProRule" id="PRU00282"/>
    </source>
</evidence>
<keyword evidence="3 10" id="KW-0813">Transport</keyword>
<name>A0A9N9C5K3_9GLOM</name>
<comment type="subcellular location">
    <subcellularLocation>
        <location evidence="1">Mitochondrion membrane</location>
        <topology evidence="1">Multi-pass membrane protein</topology>
    </subcellularLocation>
</comment>
<feature type="repeat" description="Solcar" evidence="9">
    <location>
        <begin position="117"/>
        <end position="205"/>
    </location>
</feature>
<feature type="repeat" description="Solcar" evidence="9">
    <location>
        <begin position="218"/>
        <end position="307"/>
    </location>
</feature>
<dbReference type="PANTHER" id="PTHR45624">
    <property type="entry name" value="MITOCHONDRIAL BASIC AMINO ACIDS TRANSPORTER-RELATED"/>
    <property type="match status" value="1"/>
</dbReference>
<evidence type="ECO:0000256" key="7">
    <source>
        <dbReference type="ARBA" id="ARBA00023128"/>
    </source>
</evidence>
<keyword evidence="7" id="KW-0496">Mitochondrion</keyword>
<feature type="repeat" description="Solcar" evidence="9">
    <location>
        <begin position="20"/>
        <end position="107"/>
    </location>
</feature>
<dbReference type="SUPFAM" id="SSF103506">
    <property type="entry name" value="Mitochondrial carrier"/>
    <property type="match status" value="1"/>
</dbReference>
<evidence type="ECO:0000256" key="1">
    <source>
        <dbReference type="ARBA" id="ARBA00004225"/>
    </source>
</evidence>
<reference evidence="11" key="1">
    <citation type="submission" date="2021-06" db="EMBL/GenBank/DDBJ databases">
        <authorList>
            <person name="Kallberg Y."/>
            <person name="Tangrot J."/>
            <person name="Rosling A."/>
        </authorList>
    </citation>
    <scope>NUCLEOTIDE SEQUENCE</scope>
    <source>
        <strain evidence="11">BR232B</strain>
    </source>
</reference>
<sequence>MASKLASPTQAATVNVLVMPTWIQQAAAGTVAGLSQVCVGHPFDTIKVRLQTQKQNPPLYDNATDCLKKTLRAEGVRGLYKGITSPLMGIGFCNAIIFTINGRIRSLIRGPDTRRQLTLSEIASSGAFTGAFMGFVNCPVELVKIQLQLQRDNAVKLYNGAFDATAKIYAKHNLRGLYRGLTINILRDMPSFATYFFVYEGAKRGLAARYHNGNTKQLKLSELLLAGGMAGIACWIPCYPQDVIKSRMQSELTSRSTFNAVQTLIAEQRASGKPIVRAFFKGFGPTMARAFPANAATFFAYEMAMSAMGAHDPDEEPRGEFN</sequence>
<dbReference type="GO" id="GO:0031966">
    <property type="term" value="C:mitochondrial membrane"/>
    <property type="evidence" value="ECO:0007669"/>
    <property type="project" value="UniProtKB-SubCell"/>
</dbReference>